<dbReference type="UniPathway" id="UPA00053">
    <property type="reaction ID" value="UER00088"/>
</dbReference>
<dbReference type="PANTHER" id="PTHR21087:SF16">
    <property type="entry name" value="SHIKIMATE KINASE 1, CHLOROPLASTIC"/>
    <property type="match status" value="1"/>
</dbReference>
<evidence type="ECO:0000256" key="5">
    <source>
        <dbReference type="ARBA" id="ARBA00022679"/>
    </source>
</evidence>
<dbReference type="InterPro" id="IPR031322">
    <property type="entry name" value="Shikimate/glucono_kinase"/>
</dbReference>
<dbReference type="GO" id="GO:0004765">
    <property type="term" value="F:shikimate kinase activity"/>
    <property type="evidence" value="ECO:0007669"/>
    <property type="project" value="UniProtKB-EC"/>
</dbReference>
<organism evidence="11">
    <name type="scientific">hydrothermal vent metagenome</name>
    <dbReference type="NCBI Taxonomy" id="652676"/>
    <lineage>
        <taxon>unclassified sequences</taxon>
        <taxon>metagenomes</taxon>
        <taxon>ecological metagenomes</taxon>
    </lineage>
</organism>
<evidence type="ECO:0000256" key="2">
    <source>
        <dbReference type="ARBA" id="ARBA00006997"/>
    </source>
</evidence>
<name>A0A3B0WJS7_9ZZZZ</name>
<gene>
    <name evidence="11" type="ORF">MNBD_GAMMA05-2152</name>
</gene>
<evidence type="ECO:0000256" key="1">
    <source>
        <dbReference type="ARBA" id="ARBA00004842"/>
    </source>
</evidence>
<evidence type="ECO:0000256" key="8">
    <source>
        <dbReference type="ARBA" id="ARBA00022840"/>
    </source>
</evidence>
<dbReference type="GO" id="GO:0005829">
    <property type="term" value="C:cytosol"/>
    <property type="evidence" value="ECO:0007669"/>
    <property type="project" value="TreeGrafter"/>
</dbReference>
<keyword evidence="4" id="KW-0028">Amino-acid biosynthesis</keyword>
<dbReference type="GO" id="GO:0008652">
    <property type="term" value="P:amino acid biosynthetic process"/>
    <property type="evidence" value="ECO:0007669"/>
    <property type="project" value="UniProtKB-KW"/>
</dbReference>
<dbReference type="Gene3D" id="3.40.50.300">
    <property type="entry name" value="P-loop containing nucleotide triphosphate hydrolases"/>
    <property type="match status" value="1"/>
</dbReference>
<evidence type="ECO:0000256" key="3">
    <source>
        <dbReference type="ARBA" id="ARBA00012154"/>
    </source>
</evidence>
<evidence type="ECO:0000256" key="4">
    <source>
        <dbReference type="ARBA" id="ARBA00022605"/>
    </source>
</evidence>
<keyword evidence="7 11" id="KW-0418">Kinase</keyword>
<proteinExistence type="inferred from homology"/>
<dbReference type="Pfam" id="PF01202">
    <property type="entry name" value="SKI"/>
    <property type="match status" value="1"/>
</dbReference>
<dbReference type="HAMAP" id="MF_00109">
    <property type="entry name" value="Shikimate_kinase"/>
    <property type="match status" value="1"/>
</dbReference>
<dbReference type="PRINTS" id="PR01100">
    <property type="entry name" value="SHIKIMTKNASE"/>
</dbReference>
<keyword evidence="5 11" id="KW-0808">Transferase</keyword>
<evidence type="ECO:0000256" key="10">
    <source>
        <dbReference type="ARBA" id="ARBA00048567"/>
    </source>
</evidence>
<dbReference type="PROSITE" id="PS01128">
    <property type="entry name" value="SHIKIMATE_KINASE"/>
    <property type="match status" value="1"/>
</dbReference>
<dbReference type="InterPro" id="IPR027417">
    <property type="entry name" value="P-loop_NTPase"/>
</dbReference>
<dbReference type="GO" id="GO:0005524">
    <property type="term" value="F:ATP binding"/>
    <property type="evidence" value="ECO:0007669"/>
    <property type="project" value="UniProtKB-KW"/>
</dbReference>
<comment type="catalytic activity">
    <reaction evidence="10">
        <text>shikimate + ATP = 3-phosphoshikimate + ADP + H(+)</text>
        <dbReference type="Rhea" id="RHEA:13121"/>
        <dbReference type="ChEBI" id="CHEBI:15378"/>
        <dbReference type="ChEBI" id="CHEBI:30616"/>
        <dbReference type="ChEBI" id="CHEBI:36208"/>
        <dbReference type="ChEBI" id="CHEBI:145989"/>
        <dbReference type="ChEBI" id="CHEBI:456216"/>
        <dbReference type="EC" id="2.7.1.71"/>
    </reaction>
</comment>
<dbReference type="GO" id="GO:0009423">
    <property type="term" value="P:chorismate biosynthetic process"/>
    <property type="evidence" value="ECO:0007669"/>
    <property type="project" value="UniProtKB-UniPathway"/>
</dbReference>
<evidence type="ECO:0000313" key="11">
    <source>
        <dbReference type="EMBL" id="VAW55581.1"/>
    </source>
</evidence>
<comment type="pathway">
    <text evidence="1">Metabolic intermediate biosynthesis; chorismate biosynthesis; chorismate from D-erythrose 4-phosphate and phosphoenolpyruvate: step 5/7.</text>
</comment>
<dbReference type="SUPFAM" id="SSF52540">
    <property type="entry name" value="P-loop containing nucleoside triphosphate hydrolases"/>
    <property type="match status" value="1"/>
</dbReference>
<dbReference type="PANTHER" id="PTHR21087">
    <property type="entry name" value="SHIKIMATE KINASE"/>
    <property type="match status" value="1"/>
</dbReference>
<keyword evidence="9" id="KW-0057">Aromatic amino acid biosynthesis</keyword>
<dbReference type="InterPro" id="IPR023000">
    <property type="entry name" value="Shikimate_kinase_CS"/>
</dbReference>
<comment type="similarity">
    <text evidence="2">Belongs to the shikimate kinase family.</text>
</comment>
<dbReference type="InterPro" id="IPR000623">
    <property type="entry name" value="Shikimate_kinase/TSH1"/>
</dbReference>
<evidence type="ECO:0000256" key="7">
    <source>
        <dbReference type="ARBA" id="ARBA00022777"/>
    </source>
</evidence>
<dbReference type="CDD" id="cd00464">
    <property type="entry name" value="SK"/>
    <property type="match status" value="1"/>
</dbReference>
<dbReference type="EMBL" id="UOFE01000049">
    <property type="protein sequence ID" value="VAW55581.1"/>
    <property type="molecule type" value="Genomic_DNA"/>
</dbReference>
<evidence type="ECO:0000256" key="9">
    <source>
        <dbReference type="ARBA" id="ARBA00023141"/>
    </source>
</evidence>
<dbReference type="NCBIfam" id="NF003456">
    <property type="entry name" value="PRK05057.1"/>
    <property type="match status" value="1"/>
</dbReference>
<dbReference type="AlphaFoldDB" id="A0A3B0WJS7"/>
<keyword evidence="8" id="KW-0067">ATP-binding</keyword>
<sequence>MPIQKNIFLIGLMGTGKTTVGRQLSRKLKMTFFDSDRVIEERTGADIPLIFEKEGEAGFRKRETLVIDELTQKKNIILATGGGAILDVTNRNHLINRGAVFYLKSNLKTLLQRTGKDKNRPLLHADEPAEVILKRLLEQRGPLYEETADYVIETANNSIHDVIQAIIKSL</sequence>
<dbReference type="EC" id="2.7.1.71" evidence="3"/>
<evidence type="ECO:0000256" key="6">
    <source>
        <dbReference type="ARBA" id="ARBA00022741"/>
    </source>
</evidence>
<reference evidence="11" key="1">
    <citation type="submission" date="2018-06" db="EMBL/GenBank/DDBJ databases">
        <authorList>
            <person name="Zhirakovskaya E."/>
        </authorList>
    </citation>
    <scope>NUCLEOTIDE SEQUENCE</scope>
</reference>
<dbReference type="GO" id="GO:0009073">
    <property type="term" value="P:aromatic amino acid family biosynthetic process"/>
    <property type="evidence" value="ECO:0007669"/>
    <property type="project" value="UniProtKB-KW"/>
</dbReference>
<accession>A0A3B0WJS7</accession>
<protein>
    <recommendedName>
        <fullName evidence="3">shikimate kinase</fullName>
        <ecNumber evidence="3">2.7.1.71</ecNumber>
    </recommendedName>
</protein>
<keyword evidence="6" id="KW-0547">Nucleotide-binding</keyword>